<feature type="domain" description="Histidine kinase" evidence="15">
    <location>
        <begin position="260"/>
        <end position="475"/>
    </location>
</feature>
<reference evidence="16 17" key="1">
    <citation type="journal article" date="2009" name="Appl. Environ. Microbiol.">
        <title>Three genomes from the phylum Acidobacteria provide insight into the lifestyles of these microorganisms in soils.</title>
        <authorList>
            <person name="Ward N.L."/>
            <person name="Challacombe J.F."/>
            <person name="Janssen P.H."/>
            <person name="Henrissat B."/>
            <person name="Coutinho P.M."/>
            <person name="Wu M."/>
            <person name="Xie G."/>
            <person name="Haft D.H."/>
            <person name="Sait M."/>
            <person name="Badger J."/>
            <person name="Barabote R.D."/>
            <person name="Bradley B."/>
            <person name="Brettin T.S."/>
            <person name="Brinkac L.M."/>
            <person name="Bruce D."/>
            <person name="Creasy T."/>
            <person name="Daugherty S.C."/>
            <person name="Davidsen T.M."/>
            <person name="DeBoy R.T."/>
            <person name="Detter J.C."/>
            <person name="Dodson R.J."/>
            <person name="Durkin A.S."/>
            <person name="Ganapathy A."/>
            <person name="Gwinn-Giglio M."/>
            <person name="Han C.S."/>
            <person name="Khouri H."/>
            <person name="Kiss H."/>
            <person name="Kothari S.P."/>
            <person name="Madupu R."/>
            <person name="Nelson K.E."/>
            <person name="Nelson W.C."/>
            <person name="Paulsen I."/>
            <person name="Penn K."/>
            <person name="Ren Q."/>
            <person name="Rosovitz M.J."/>
            <person name="Selengut J.D."/>
            <person name="Shrivastava S."/>
            <person name="Sullivan S.A."/>
            <person name="Tapia R."/>
            <person name="Thompson L.S."/>
            <person name="Watkins K.L."/>
            <person name="Yang Q."/>
            <person name="Yu C."/>
            <person name="Zafar N."/>
            <person name="Zhou L."/>
            <person name="Kuske C.R."/>
        </authorList>
    </citation>
    <scope>NUCLEOTIDE SEQUENCE [LARGE SCALE GENOMIC DNA]</scope>
    <source>
        <strain evidence="16 17">Ellin345</strain>
    </source>
</reference>
<dbReference type="Pfam" id="PF02518">
    <property type="entry name" value="HATPase_c"/>
    <property type="match status" value="1"/>
</dbReference>
<dbReference type="Proteomes" id="UP000002432">
    <property type="component" value="Chromosome"/>
</dbReference>
<dbReference type="SMART" id="SM00387">
    <property type="entry name" value="HATPase_c"/>
    <property type="match status" value="1"/>
</dbReference>
<keyword evidence="10 14" id="KW-1133">Transmembrane helix</keyword>
<feature type="transmembrane region" description="Helical" evidence="14">
    <location>
        <begin position="12"/>
        <end position="28"/>
    </location>
</feature>
<dbReference type="KEGG" id="aba:Acid345_0507"/>
<dbReference type="EnsemblBacteria" id="ABF39512">
    <property type="protein sequence ID" value="ABF39512"/>
    <property type="gene ID" value="Acid345_0507"/>
</dbReference>
<evidence type="ECO:0000256" key="9">
    <source>
        <dbReference type="ARBA" id="ARBA00022840"/>
    </source>
</evidence>
<dbReference type="PROSITE" id="PS50109">
    <property type="entry name" value="HIS_KIN"/>
    <property type="match status" value="1"/>
</dbReference>
<dbReference type="HOGENOM" id="CLU_000445_89_5_0"/>
<dbReference type="CDD" id="cd00082">
    <property type="entry name" value="HisKA"/>
    <property type="match status" value="1"/>
</dbReference>
<evidence type="ECO:0000256" key="3">
    <source>
        <dbReference type="ARBA" id="ARBA00012438"/>
    </source>
</evidence>
<keyword evidence="5" id="KW-0808">Transferase</keyword>
<evidence type="ECO:0000256" key="2">
    <source>
        <dbReference type="ARBA" id="ARBA00004141"/>
    </source>
</evidence>
<dbReference type="CDD" id="cd00075">
    <property type="entry name" value="HATPase"/>
    <property type="match status" value="1"/>
</dbReference>
<evidence type="ECO:0000313" key="16">
    <source>
        <dbReference type="EMBL" id="ABF39512.1"/>
    </source>
</evidence>
<dbReference type="InterPro" id="IPR004358">
    <property type="entry name" value="Sig_transdc_His_kin-like_C"/>
</dbReference>
<dbReference type="eggNOG" id="COG2205">
    <property type="taxonomic scope" value="Bacteria"/>
</dbReference>
<comment type="subcellular location">
    <subcellularLocation>
        <location evidence="2">Membrane</location>
        <topology evidence="2">Multi-pass membrane protein</topology>
    </subcellularLocation>
</comment>
<keyword evidence="11" id="KW-0902">Two-component regulatory system</keyword>
<dbReference type="InterPro" id="IPR005467">
    <property type="entry name" value="His_kinase_dom"/>
</dbReference>
<keyword evidence="4" id="KW-0597">Phosphoprotein</keyword>
<dbReference type="Gene3D" id="1.10.287.130">
    <property type="match status" value="1"/>
</dbReference>
<dbReference type="Gene3D" id="1.20.120.620">
    <property type="entry name" value="Backbone structure of the membrane domain of e. Coli histidine kinase receptor kdpd"/>
    <property type="match status" value="1"/>
</dbReference>
<dbReference type="InterPro" id="IPR036097">
    <property type="entry name" value="HisK_dim/P_sf"/>
</dbReference>
<evidence type="ECO:0000256" key="8">
    <source>
        <dbReference type="ARBA" id="ARBA00022777"/>
    </source>
</evidence>
<dbReference type="InterPro" id="IPR036890">
    <property type="entry name" value="HATPase_C_sf"/>
</dbReference>
<dbReference type="SUPFAM" id="SSF47384">
    <property type="entry name" value="Homodimeric domain of signal transducing histidine kinase"/>
    <property type="match status" value="1"/>
</dbReference>
<dbReference type="EC" id="2.7.13.3" evidence="3"/>
<dbReference type="PRINTS" id="PR00344">
    <property type="entry name" value="BCTRLSENSOR"/>
</dbReference>
<dbReference type="SUPFAM" id="SSF55874">
    <property type="entry name" value="ATPase domain of HSP90 chaperone/DNA topoisomerase II/histidine kinase"/>
    <property type="match status" value="1"/>
</dbReference>
<gene>
    <name evidence="16" type="ordered locus">Acid345_0507</name>
</gene>
<evidence type="ECO:0000256" key="5">
    <source>
        <dbReference type="ARBA" id="ARBA00022679"/>
    </source>
</evidence>
<keyword evidence="9" id="KW-0067">ATP-binding</keyword>
<evidence type="ECO:0000256" key="7">
    <source>
        <dbReference type="ARBA" id="ARBA00022741"/>
    </source>
</evidence>
<dbReference type="InterPro" id="IPR038318">
    <property type="entry name" value="KdpD_sf"/>
</dbReference>
<feature type="transmembrane region" description="Helical" evidence="14">
    <location>
        <begin position="85"/>
        <end position="102"/>
    </location>
</feature>
<dbReference type="InterPro" id="IPR025201">
    <property type="entry name" value="KdpD_TM"/>
</dbReference>
<dbReference type="FunFam" id="3.30.565.10:FF:000006">
    <property type="entry name" value="Sensor histidine kinase WalK"/>
    <property type="match status" value="1"/>
</dbReference>
<dbReference type="InterPro" id="IPR003594">
    <property type="entry name" value="HATPase_dom"/>
</dbReference>
<dbReference type="PANTHER" id="PTHR45569:SF1">
    <property type="entry name" value="SENSOR PROTEIN KDPD"/>
    <property type="match status" value="1"/>
</dbReference>
<dbReference type="Gene3D" id="3.30.565.10">
    <property type="entry name" value="Histidine kinase-like ATPase, C-terminal domain"/>
    <property type="match status" value="1"/>
</dbReference>
<dbReference type="EMBL" id="CP000360">
    <property type="protein sequence ID" value="ABF39512.1"/>
    <property type="molecule type" value="Genomic_DNA"/>
</dbReference>
<name>Q1IUD8_KORVE</name>
<evidence type="ECO:0000256" key="10">
    <source>
        <dbReference type="ARBA" id="ARBA00022989"/>
    </source>
</evidence>
<evidence type="ECO:0000256" key="4">
    <source>
        <dbReference type="ARBA" id="ARBA00022553"/>
    </source>
</evidence>
<evidence type="ECO:0000313" key="17">
    <source>
        <dbReference type="Proteomes" id="UP000002432"/>
    </source>
</evidence>
<dbReference type="GO" id="GO:0005524">
    <property type="term" value="F:ATP binding"/>
    <property type="evidence" value="ECO:0007669"/>
    <property type="project" value="UniProtKB-KW"/>
</dbReference>
<evidence type="ECO:0000256" key="1">
    <source>
        <dbReference type="ARBA" id="ARBA00000085"/>
    </source>
</evidence>
<proteinExistence type="predicted"/>
<keyword evidence="12 14" id="KW-0472">Membrane</keyword>
<dbReference type="InterPro" id="IPR052023">
    <property type="entry name" value="Histidine_kinase_KdpD"/>
</dbReference>
<evidence type="ECO:0000256" key="14">
    <source>
        <dbReference type="SAM" id="Phobius"/>
    </source>
</evidence>
<evidence type="ECO:0000256" key="11">
    <source>
        <dbReference type="ARBA" id="ARBA00023012"/>
    </source>
</evidence>
<dbReference type="PANTHER" id="PTHR45569">
    <property type="entry name" value="SENSOR PROTEIN KDPD"/>
    <property type="match status" value="1"/>
</dbReference>
<evidence type="ECO:0000256" key="13">
    <source>
        <dbReference type="SAM" id="Coils"/>
    </source>
</evidence>
<dbReference type="GO" id="GO:0000155">
    <property type="term" value="F:phosphorelay sensor kinase activity"/>
    <property type="evidence" value="ECO:0007669"/>
    <property type="project" value="InterPro"/>
</dbReference>
<dbReference type="Pfam" id="PF13493">
    <property type="entry name" value="DUF4118"/>
    <property type="match status" value="1"/>
</dbReference>
<dbReference type="OrthoDB" id="9813151at2"/>
<feature type="transmembrane region" description="Helical" evidence="14">
    <location>
        <begin position="34"/>
        <end position="52"/>
    </location>
</feature>
<keyword evidence="17" id="KW-1185">Reference proteome</keyword>
<dbReference type="STRING" id="204669.Acid345_0507"/>
<keyword evidence="13" id="KW-0175">Coiled coil</keyword>
<dbReference type="AlphaFoldDB" id="Q1IUD8"/>
<organism evidence="16 17">
    <name type="scientific">Koribacter versatilis (strain Ellin345)</name>
    <dbReference type="NCBI Taxonomy" id="204669"/>
    <lineage>
        <taxon>Bacteria</taxon>
        <taxon>Pseudomonadati</taxon>
        <taxon>Acidobacteriota</taxon>
        <taxon>Terriglobia</taxon>
        <taxon>Terriglobales</taxon>
        <taxon>Candidatus Korobacteraceae</taxon>
        <taxon>Candidatus Korobacter</taxon>
    </lineage>
</organism>
<keyword evidence="7" id="KW-0547">Nucleotide-binding</keyword>
<comment type="catalytic activity">
    <reaction evidence="1">
        <text>ATP + protein L-histidine = ADP + protein N-phospho-L-histidine.</text>
        <dbReference type="EC" id="2.7.13.3"/>
    </reaction>
</comment>
<keyword evidence="8 16" id="KW-0418">Kinase</keyword>
<sequence length="478" mass="51977">MRSSARQLGRYVVVVLVLVAVVFIYRHVPANPTTVALTFLILVLLTAAFWGFRVAMALSVLATAAINFFFLPPVGTFTIADPQNWIALLAFLVTAVVASNLAERARNEAEKATEQRQNVEHLYDLSQKLLTVETVPELMNAIPVFVLESFGGSGVALISNVKPTIYRSTADVSIDAETLRNTLARGESTQQNGVNYFPVRLGVRSVGALAIKGLEIPRQTADAIGSLVGTAIERTRAVDELATSRAARESEQLRSALLDSVTHEFRTPLTSIKASVTTLLEGSLADAAARAELLTIINEETDRLNRLVGEAAEMARLDSRVITLQRRQFALSEVVETVLDEQISTLRKHPVTVELPKGLPPVYADFDRIRQVLTHLVENAAKYSENDTPIRISAELKGDFIVTSVADRGPGIDSFEQTLIFDKFYRGEKQRYAAAGTGMGLAISKVLIEAHGGTLTVVSQIGQGSVFSFTLPISGERS</sequence>
<keyword evidence="6 14" id="KW-0812">Transmembrane</keyword>
<dbReference type="InterPro" id="IPR003661">
    <property type="entry name" value="HisK_dim/P_dom"/>
</dbReference>
<feature type="coiled-coil region" evidence="13">
    <location>
        <begin position="95"/>
        <end position="122"/>
    </location>
</feature>
<dbReference type="Pfam" id="PF00512">
    <property type="entry name" value="HisKA"/>
    <property type="match status" value="1"/>
</dbReference>
<protein>
    <recommendedName>
        <fullName evidence="3">histidine kinase</fullName>
        <ecNumber evidence="3">2.7.13.3</ecNumber>
    </recommendedName>
</protein>
<dbReference type="SMART" id="SM00388">
    <property type="entry name" value="HisKA"/>
    <property type="match status" value="1"/>
</dbReference>
<evidence type="ECO:0000259" key="15">
    <source>
        <dbReference type="PROSITE" id="PS50109"/>
    </source>
</evidence>
<accession>Q1IUD8</accession>
<dbReference type="RefSeq" id="WP_011521314.1">
    <property type="nucleotide sequence ID" value="NC_008009.1"/>
</dbReference>
<dbReference type="GO" id="GO:0005886">
    <property type="term" value="C:plasma membrane"/>
    <property type="evidence" value="ECO:0007669"/>
    <property type="project" value="TreeGrafter"/>
</dbReference>
<feature type="transmembrane region" description="Helical" evidence="14">
    <location>
        <begin position="59"/>
        <end position="79"/>
    </location>
</feature>
<evidence type="ECO:0000256" key="6">
    <source>
        <dbReference type="ARBA" id="ARBA00022692"/>
    </source>
</evidence>
<evidence type="ECO:0000256" key="12">
    <source>
        <dbReference type="ARBA" id="ARBA00023136"/>
    </source>
</evidence>